<evidence type="ECO:0000313" key="2">
    <source>
        <dbReference type="EMBL" id="CAH1419001.1"/>
    </source>
</evidence>
<protein>
    <submittedName>
        <fullName evidence="2">Uncharacterized protein</fullName>
    </submittedName>
</protein>
<feature type="compositionally biased region" description="Low complexity" evidence="1">
    <location>
        <begin position="79"/>
        <end position="88"/>
    </location>
</feature>
<evidence type="ECO:0000313" key="3">
    <source>
        <dbReference type="Proteomes" id="UP001157418"/>
    </source>
</evidence>
<reference evidence="2 3" key="1">
    <citation type="submission" date="2022-01" db="EMBL/GenBank/DDBJ databases">
        <authorList>
            <person name="Xiong W."/>
            <person name="Schranz E."/>
        </authorList>
    </citation>
    <scope>NUCLEOTIDE SEQUENCE [LARGE SCALE GENOMIC DNA]</scope>
</reference>
<accession>A0AAU9LVY8</accession>
<gene>
    <name evidence="2" type="ORF">LVIROSA_LOCUS6564</name>
</gene>
<feature type="region of interest" description="Disordered" evidence="1">
    <location>
        <begin position="71"/>
        <end position="98"/>
    </location>
</feature>
<proteinExistence type="predicted"/>
<comment type="caution">
    <text evidence="2">The sequence shown here is derived from an EMBL/GenBank/DDBJ whole genome shotgun (WGS) entry which is preliminary data.</text>
</comment>
<dbReference type="AlphaFoldDB" id="A0AAU9LVY8"/>
<dbReference type="EMBL" id="CAKMRJ010000208">
    <property type="protein sequence ID" value="CAH1419001.1"/>
    <property type="molecule type" value="Genomic_DNA"/>
</dbReference>
<organism evidence="2 3">
    <name type="scientific">Lactuca virosa</name>
    <dbReference type="NCBI Taxonomy" id="75947"/>
    <lineage>
        <taxon>Eukaryota</taxon>
        <taxon>Viridiplantae</taxon>
        <taxon>Streptophyta</taxon>
        <taxon>Embryophyta</taxon>
        <taxon>Tracheophyta</taxon>
        <taxon>Spermatophyta</taxon>
        <taxon>Magnoliopsida</taxon>
        <taxon>eudicotyledons</taxon>
        <taxon>Gunneridae</taxon>
        <taxon>Pentapetalae</taxon>
        <taxon>asterids</taxon>
        <taxon>campanulids</taxon>
        <taxon>Asterales</taxon>
        <taxon>Asteraceae</taxon>
        <taxon>Cichorioideae</taxon>
        <taxon>Cichorieae</taxon>
        <taxon>Lactucinae</taxon>
        <taxon>Lactuca</taxon>
    </lineage>
</organism>
<name>A0AAU9LVY8_9ASTR</name>
<dbReference type="Proteomes" id="UP001157418">
    <property type="component" value="Unassembled WGS sequence"/>
</dbReference>
<evidence type="ECO:0000256" key="1">
    <source>
        <dbReference type="SAM" id="MobiDB-lite"/>
    </source>
</evidence>
<sequence length="145" mass="15841">MDVSFPAGLIFPSDSIKYYRFTFRLLFPISDVAPRSLLSPSSNHLPTSLHIAITATPNSSSLETLLFSTTSDDRPQPVAALSPSSAKLSSRRRPTEPFRSLTTNRTNTAAISGGNSFCRLIYLPGVRVLVTIVVLELTTNLMRQA</sequence>
<keyword evidence="3" id="KW-1185">Reference proteome</keyword>